<feature type="transmembrane region" description="Helical" evidence="2">
    <location>
        <begin position="35"/>
        <end position="54"/>
    </location>
</feature>
<evidence type="ECO:0000313" key="5">
    <source>
        <dbReference type="Proteomes" id="UP001597304"/>
    </source>
</evidence>
<feature type="domain" description="DUF802" evidence="3">
    <location>
        <begin position="324"/>
        <end position="376"/>
    </location>
</feature>
<keyword evidence="2" id="KW-0472">Membrane</keyword>
<keyword evidence="5" id="KW-1185">Reference proteome</keyword>
<evidence type="ECO:0000259" key="3">
    <source>
        <dbReference type="Pfam" id="PF05650"/>
    </source>
</evidence>
<dbReference type="Pfam" id="PF05650">
    <property type="entry name" value="DUF802"/>
    <property type="match status" value="1"/>
</dbReference>
<evidence type="ECO:0000256" key="1">
    <source>
        <dbReference type="SAM" id="Coils"/>
    </source>
</evidence>
<keyword evidence="2" id="KW-0812">Transmembrane</keyword>
<name>A0ABW4L0L2_9BURK</name>
<dbReference type="EMBL" id="JBHUEJ010000045">
    <property type="protein sequence ID" value="MFD1712556.1"/>
    <property type="molecule type" value="Genomic_DNA"/>
</dbReference>
<protein>
    <submittedName>
        <fullName evidence="4">DUF802 domain-containing protein</fullName>
    </submittedName>
</protein>
<evidence type="ECO:0000256" key="2">
    <source>
        <dbReference type="SAM" id="Phobius"/>
    </source>
</evidence>
<sequence length="824" mass="86970">MNRLSSFATFALPVLAGLAAVVWVGAGYGSAYPLALAVTAVIGAFFIVGVAELWRYRQGTHSLAQAMDGLQTPPTRLADWLGTLHPALRQAVRGRVEGQRAALPAPALTPYLAGLLVLLGMLGTFAGMVVTLRGTGMALESATDLAAVRASLAAPVKGLGVAFGTSLAGVATSAMLGLLSALARRERLLAGQQLDARISGPLRAFSPAHQRDEAFSLMQRQADALPLLAERLQTLAIQLEQQHGALAERLQTGQERFHQQAETAYAGLASSVDRSLRDSLADSARQAGAALQPAVEATLAGLAREAGALQSTVSAQVQDHLAGLAQRFDAHSDGVARHWDNALAAQRQSHEAMATQLGGALAAFSDGFAQRSAQLVGQVTAQLADTTGGLTQQGHALLAQQAEAGNAQAERLQRQLSDAATQFEQHTAQLLQGAQQALAEGQTQAAERDTLRLAAWTAALTAHESASGAHARDTQQALTQTAERFEQQIGVLHEGVAQAHATLQAQAAERDAQQLAAWTAQLAQHTQVSEDVATRTQAALADSAARFAEQAELMNHNANQRYNHLSKQLSEQEQSRLAVWQQTLTDTAAQLHQQWQQTGAEGTRQQQAILAALAHTTQTMAAQSASQAQGTVAEIGRLLDAAAAAPRAAAEVIGELRDKLTDSMARDNAMLEERARVMQTLGTLLDAVNHASTEQRQAIDQLVGGSAEVLERTAQRFAERLETDSGRLAEAAAQIGAGATEIASLGDAFGQAVQAFGESNAQLTQHLQQLDATLAQSIARSDEQLAYYVAQAREVIDLSLSSQQQIVGDLQRLARERAAEGTAA</sequence>
<dbReference type="Proteomes" id="UP001597304">
    <property type="component" value="Unassembled WGS sequence"/>
</dbReference>
<reference evidence="5" key="1">
    <citation type="journal article" date="2019" name="Int. J. Syst. Evol. Microbiol.">
        <title>The Global Catalogue of Microorganisms (GCM) 10K type strain sequencing project: providing services to taxonomists for standard genome sequencing and annotation.</title>
        <authorList>
            <consortium name="The Broad Institute Genomics Platform"/>
            <consortium name="The Broad Institute Genome Sequencing Center for Infectious Disease"/>
            <person name="Wu L."/>
            <person name="Ma J."/>
        </authorList>
    </citation>
    <scope>NUCLEOTIDE SEQUENCE [LARGE SCALE GENOMIC DNA]</scope>
    <source>
        <strain evidence="5">LMG 29247</strain>
    </source>
</reference>
<feature type="coiled-coil region" evidence="1">
    <location>
        <begin position="548"/>
        <end position="575"/>
    </location>
</feature>
<dbReference type="RefSeq" id="WP_147913541.1">
    <property type="nucleotide sequence ID" value="NZ_JBHUEJ010000045.1"/>
</dbReference>
<keyword evidence="1" id="KW-0175">Coiled coil</keyword>
<evidence type="ECO:0000313" key="4">
    <source>
        <dbReference type="EMBL" id="MFD1712556.1"/>
    </source>
</evidence>
<keyword evidence="2" id="KW-1133">Transmembrane helix</keyword>
<comment type="caution">
    <text evidence="4">The sequence shown here is derived from an EMBL/GenBank/DDBJ whole genome shotgun (WGS) entry which is preliminary data.</text>
</comment>
<feature type="coiled-coil region" evidence="1">
    <location>
        <begin position="395"/>
        <end position="429"/>
    </location>
</feature>
<gene>
    <name evidence="4" type="ORF">ACFSF0_18320</name>
</gene>
<proteinExistence type="predicted"/>
<feature type="transmembrane region" description="Helical" evidence="2">
    <location>
        <begin position="108"/>
        <end position="130"/>
    </location>
</feature>
<accession>A0ABW4L0L2</accession>
<organism evidence="4 5">
    <name type="scientific">Ottowia flava</name>
    <dbReference type="NCBI Taxonomy" id="2675430"/>
    <lineage>
        <taxon>Bacteria</taxon>
        <taxon>Pseudomonadati</taxon>
        <taxon>Pseudomonadota</taxon>
        <taxon>Betaproteobacteria</taxon>
        <taxon>Burkholderiales</taxon>
        <taxon>Comamonadaceae</taxon>
        <taxon>Ottowia</taxon>
    </lineage>
</organism>
<dbReference type="InterPro" id="IPR008520">
    <property type="entry name" value="DUF802"/>
</dbReference>